<keyword evidence="3" id="KW-1185">Reference proteome</keyword>
<comment type="caution">
    <text evidence="2">The sequence shown here is derived from an EMBL/GenBank/DDBJ whole genome shotgun (WGS) entry which is preliminary data.</text>
</comment>
<accession>A0ABY0ZIJ8</accession>
<protein>
    <submittedName>
        <fullName evidence="2">SnoaL-like domain-containing protein</fullName>
    </submittedName>
</protein>
<evidence type="ECO:0000313" key="3">
    <source>
        <dbReference type="Proteomes" id="UP000183915"/>
    </source>
</evidence>
<dbReference type="Gene3D" id="3.10.450.50">
    <property type="match status" value="1"/>
</dbReference>
<proteinExistence type="predicted"/>
<evidence type="ECO:0000259" key="1">
    <source>
        <dbReference type="Pfam" id="PF12680"/>
    </source>
</evidence>
<evidence type="ECO:0000313" key="2">
    <source>
        <dbReference type="EMBL" id="SEE76340.1"/>
    </source>
</evidence>
<feature type="domain" description="SnoaL-like" evidence="1">
    <location>
        <begin position="40"/>
        <end position="134"/>
    </location>
</feature>
<organism evidence="2 3">
    <name type="scientific">Pseudomonas kilonensis</name>
    <dbReference type="NCBI Taxonomy" id="132476"/>
    <lineage>
        <taxon>Bacteria</taxon>
        <taxon>Pseudomonadati</taxon>
        <taxon>Pseudomonadota</taxon>
        <taxon>Gammaproteobacteria</taxon>
        <taxon>Pseudomonadales</taxon>
        <taxon>Pseudomonadaceae</taxon>
        <taxon>Pseudomonas</taxon>
    </lineage>
</organism>
<dbReference type="Pfam" id="PF12680">
    <property type="entry name" value="SnoaL_2"/>
    <property type="match status" value="1"/>
</dbReference>
<dbReference type="InterPro" id="IPR037401">
    <property type="entry name" value="SnoaL-like"/>
</dbReference>
<name>A0ABY0ZIJ8_9PSED</name>
<dbReference type="EMBL" id="FNTT01000002">
    <property type="protein sequence ID" value="SEE76340.1"/>
    <property type="molecule type" value="Genomic_DNA"/>
</dbReference>
<dbReference type="SUPFAM" id="SSF54427">
    <property type="entry name" value="NTF2-like"/>
    <property type="match status" value="1"/>
</dbReference>
<sequence length="141" mass="15260">MPGPDGCLIASGSRTKVHKIASYNQILESENMTLQLPDVVQAYFAVTNGGDAAQLASCFRSDATVSDERKTYEGTAAIEAWQQEARRAFIYQVQPLHALQGQGRLTVIAHLVGSFPGSPVQLSHVFTLEGGRIRSLEITPC</sequence>
<reference evidence="2 3" key="1">
    <citation type="submission" date="2016-10" db="EMBL/GenBank/DDBJ databases">
        <authorList>
            <person name="Varghese N."/>
            <person name="Submissions S."/>
        </authorList>
    </citation>
    <scope>NUCLEOTIDE SEQUENCE [LARGE SCALE GENOMIC DNA]</scope>
    <source>
        <strain evidence="2 3">BS3780</strain>
    </source>
</reference>
<dbReference type="InterPro" id="IPR032710">
    <property type="entry name" value="NTF2-like_dom_sf"/>
</dbReference>
<gene>
    <name evidence="2" type="ORF">SAMN04490188_5596</name>
</gene>
<dbReference type="Proteomes" id="UP000183915">
    <property type="component" value="Unassembled WGS sequence"/>
</dbReference>